<accession>A0A3M8HFE2</accession>
<dbReference type="CDD" id="cd02947">
    <property type="entry name" value="TRX_family"/>
    <property type="match status" value="1"/>
</dbReference>
<dbReference type="InterPro" id="IPR013766">
    <property type="entry name" value="Thioredoxin_domain"/>
</dbReference>
<dbReference type="AlphaFoldDB" id="A0A3M8HFE2"/>
<evidence type="ECO:0000313" key="6">
    <source>
        <dbReference type="EMBL" id="RND01005.1"/>
    </source>
</evidence>
<feature type="domain" description="Thioredoxin" evidence="5">
    <location>
        <begin position="47"/>
        <end position="156"/>
    </location>
</feature>
<comment type="caution">
    <text evidence="6">The sequence shown here is derived from an EMBL/GenBank/DDBJ whole genome shotgun (WGS) entry which is preliminary data.</text>
</comment>
<reference evidence="6 7" key="1">
    <citation type="journal article" date="2014" name="Int. J. Syst. Evol. Microbiol.">
        <title>Lysinibacillus halotolerans sp. nov., isolated from saline-alkaline soil.</title>
        <authorList>
            <person name="Kong D."/>
            <person name="Wang Y."/>
            <person name="Zhao B."/>
            <person name="Li Y."/>
            <person name="Song J."/>
            <person name="Zhai Y."/>
            <person name="Zhang C."/>
            <person name="Wang H."/>
            <person name="Chen X."/>
            <person name="Zhao B."/>
            <person name="Ruan Z."/>
        </authorList>
    </citation>
    <scope>NUCLEOTIDE SEQUENCE [LARGE SCALE GENOMIC DNA]</scope>
    <source>
        <strain evidence="6 7">MCCC 1A12703</strain>
    </source>
</reference>
<dbReference type="GO" id="GO:0045454">
    <property type="term" value="P:cell redox homeostasis"/>
    <property type="evidence" value="ECO:0007669"/>
    <property type="project" value="TreeGrafter"/>
</dbReference>
<dbReference type="Pfam" id="PF00085">
    <property type="entry name" value="Thioredoxin"/>
    <property type="match status" value="1"/>
</dbReference>
<evidence type="ECO:0000313" key="7">
    <source>
        <dbReference type="Proteomes" id="UP000279909"/>
    </source>
</evidence>
<dbReference type="PROSITE" id="PS51352">
    <property type="entry name" value="THIOREDOXIN_2"/>
    <property type="match status" value="1"/>
</dbReference>
<evidence type="ECO:0000256" key="2">
    <source>
        <dbReference type="ARBA" id="ARBA00023157"/>
    </source>
</evidence>
<gene>
    <name evidence="6" type="ORF">EC501_03425</name>
</gene>
<dbReference type="GO" id="GO:0015035">
    <property type="term" value="F:protein-disulfide reductase activity"/>
    <property type="evidence" value="ECO:0007669"/>
    <property type="project" value="TreeGrafter"/>
</dbReference>
<name>A0A3M8HFE2_9BACI</name>
<dbReference type="PANTHER" id="PTHR45663">
    <property type="entry name" value="GEO12009P1"/>
    <property type="match status" value="1"/>
</dbReference>
<dbReference type="Proteomes" id="UP000279909">
    <property type="component" value="Unassembled WGS sequence"/>
</dbReference>
<dbReference type="SUPFAM" id="SSF52833">
    <property type="entry name" value="Thioredoxin-like"/>
    <property type="match status" value="1"/>
</dbReference>
<protein>
    <submittedName>
        <fullName evidence="6">Thioredoxin</fullName>
    </submittedName>
</protein>
<evidence type="ECO:0000256" key="3">
    <source>
        <dbReference type="ARBA" id="ARBA00023284"/>
    </source>
</evidence>
<keyword evidence="4" id="KW-0472">Membrane</keyword>
<evidence type="ECO:0000256" key="1">
    <source>
        <dbReference type="ARBA" id="ARBA00008987"/>
    </source>
</evidence>
<dbReference type="GO" id="GO:0005829">
    <property type="term" value="C:cytosol"/>
    <property type="evidence" value="ECO:0007669"/>
    <property type="project" value="TreeGrafter"/>
</dbReference>
<keyword evidence="2" id="KW-1015">Disulfide bond</keyword>
<dbReference type="Gene3D" id="3.40.30.10">
    <property type="entry name" value="Glutaredoxin"/>
    <property type="match status" value="1"/>
</dbReference>
<evidence type="ECO:0000259" key="5">
    <source>
        <dbReference type="PROSITE" id="PS51352"/>
    </source>
</evidence>
<dbReference type="OrthoDB" id="32134at2"/>
<dbReference type="EMBL" id="RHLQ01000004">
    <property type="protein sequence ID" value="RND01005.1"/>
    <property type="molecule type" value="Genomic_DNA"/>
</dbReference>
<organism evidence="6 7">
    <name type="scientific">Lysinibacillus halotolerans</name>
    <dbReference type="NCBI Taxonomy" id="1368476"/>
    <lineage>
        <taxon>Bacteria</taxon>
        <taxon>Bacillati</taxon>
        <taxon>Bacillota</taxon>
        <taxon>Bacilli</taxon>
        <taxon>Bacillales</taxon>
        <taxon>Bacillaceae</taxon>
        <taxon>Lysinibacillus</taxon>
    </lineage>
</organism>
<proteinExistence type="inferred from homology"/>
<keyword evidence="7" id="KW-1185">Reference proteome</keyword>
<comment type="similarity">
    <text evidence="1">Belongs to the thioredoxin family.</text>
</comment>
<dbReference type="InterPro" id="IPR036249">
    <property type="entry name" value="Thioredoxin-like_sf"/>
</dbReference>
<keyword evidence="4" id="KW-1133">Transmembrane helix</keyword>
<evidence type="ECO:0000256" key="4">
    <source>
        <dbReference type="SAM" id="Phobius"/>
    </source>
</evidence>
<feature type="transmembrane region" description="Helical" evidence="4">
    <location>
        <begin position="6"/>
        <end position="25"/>
    </location>
</feature>
<keyword evidence="4" id="KW-0812">Transmembrane</keyword>
<keyword evidence="3" id="KW-0676">Redox-active center</keyword>
<sequence>MKKLGIIGAIVVVLFAAIIILTNLANEDKLKDNPYDTDNLNQSTIDLLSDENYQNIILPDALEEKIASGEPVVAYMFSPECPHCQKMTPALMPIAEELGVHIDQYNILEYNQGWNDYQITATPTLIYFKDGKEVSRIVGDYSKDTKVIYDFLEQVK</sequence>
<dbReference type="PANTHER" id="PTHR45663:SF11">
    <property type="entry name" value="GEO12009P1"/>
    <property type="match status" value="1"/>
</dbReference>
<dbReference type="RefSeq" id="WP_122970894.1">
    <property type="nucleotide sequence ID" value="NZ_RHLQ01000004.1"/>
</dbReference>